<sequence length="95" mass="10999">MGEAEILATKGTYGGSFVRSLERAMKEVHANVWSAQCRPMSLHQRQKMCHITPKLRFWLIEGTRRACSDFEQNETQMTTLHVAREEGYHGWDGHH</sequence>
<gene>
    <name evidence="1" type="ORF">AJ79_01236</name>
</gene>
<accession>A0A2B7Y903</accession>
<proteinExistence type="predicted"/>
<keyword evidence="2" id="KW-1185">Reference proteome</keyword>
<protein>
    <submittedName>
        <fullName evidence="1">Uncharacterized protein</fullName>
    </submittedName>
</protein>
<organism evidence="1 2">
    <name type="scientific">Helicocarpus griseus UAMH5409</name>
    <dbReference type="NCBI Taxonomy" id="1447875"/>
    <lineage>
        <taxon>Eukaryota</taxon>
        <taxon>Fungi</taxon>
        <taxon>Dikarya</taxon>
        <taxon>Ascomycota</taxon>
        <taxon>Pezizomycotina</taxon>
        <taxon>Eurotiomycetes</taxon>
        <taxon>Eurotiomycetidae</taxon>
        <taxon>Onygenales</taxon>
        <taxon>Ajellomycetaceae</taxon>
        <taxon>Helicocarpus</taxon>
    </lineage>
</organism>
<dbReference type="EMBL" id="PDNB01000011">
    <property type="protein sequence ID" value="PGH17352.1"/>
    <property type="molecule type" value="Genomic_DNA"/>
</dbReference>
<evidence type="ECO:0000313" key="1">
    <source>
        <dbReference type="EMBL" id="PGH17352.1"/>
    </source>
</evidence>
<comment type="caution">
    <text evidence="1">The sequence shown here is derived from an EMBL/GenBank/DDBJ whole genome shotgun (WGS) entry which is preliminary data.</text>
</comment>
<evidence type="ECO:0000313" key="2">
    <source>
        <dbReference type="Proteomes" id="UP000223968"/>
    </source>
</evidence>
<name>A0A2B7Y903_9EURO</name>
<reference evidence="1 2" key="1">
    <citation type="submission" date="2017-10" db="EMBL/GenBank/DDBJ databases">
        <title>Comparative genomics in systemic dimorphic fungi from Ajellomycetaceae.</title>
        <authorList>
            <person name="Munoz J.F."/>
            <person name="Mcewen J.G."/>
            <person name="Clay O.K."/>
            <person name="Cuomo C.A."/>
        </authorList>
    </citation>
    <scope>NUCLEOTIDE SEQUENCE [LARGE SCALE GENOMIC DNA]</scope>
    <source>
        <strain evidence="1 2">UAMH5409</strain>
    </source>
</reference>
<dbReference type="Proteomes" id="UP000223968">
    <property type="component" value="Unassembled WGS sequence"/>
</dbReference>
<dbReference type="AlphaFoldDB" id="A0A2B7Y903"/>